<evidence type="ECO:0000313" key="2">
    <source>
        <dbReference type="EMBL" id="WQD77215.1"/>
    </source>
</evidence>
<dbReference type="EMBL" id="CP139965">
    <property type="protein sequence ID" value="WQD77215.1"/>
    <property type="molecule type" value="Genomic_DNA"/>
</dbReference>
<keyword evidence="3" id="KW-1185">Reference proteome</keyword>
<dbReference type="RefSeq" id="WP_114814739.1">
    <property type="nucleotide sequence ID" value="NZ_CP139965.1"/>
</dbReference>
<organism evidence="2 3">
    <name type="scientific">Paraburkholderia kururiensis</name>
    <dbReference type="NCBI Taxonomy" id="984307"/>
    <lineage>
        <taxon>Bacteria</taxon>
        <taxon>Pseudomonadati</taxon>
        <taxon>Pseudomonadota</taxon>
        <taxon>Betaproteobacteria</taxon>
        <taxon>Burkholderiales</taxon>
        <taxon>Burkholderiaceae</taxon>
        <taxon>Paraburkholderia</taxon>
    </lineage>
</organism>
<evidence type="ECO:0000256" key="1">
    <source>
        <dbReference type="SAM" id="SignalP"/>
    </source>
</evidence>
<protein>
    <recommendedName>
        <fullName evidence="4">Cell division protein FtsI</fullName>
    </recommendedName>
</protein>
<dbReference type="Proteomes" id="UP001325479">
    <property type="component" value="Chromosome"/>
</dbReference>
<sequence>MPGASLLLAALLATPCFSALSGCAWTLISAADAAGSLVQAGFAAAANFPSATYVNGNPATLHTVCIELNQNVSLGDFVPALQYALRKRGVMSEVYSPGTSPLTCEATLVYAATMEWGHRSFSDEWTAYLSAIDLTLMRGGQVLVNARYETRGLNTDRFSSPRTKLGALVDRMVVARTD</sequence>
<gene>
    <name evidence="2" type="ORF">U0042_24640</name>
</gene>
<proteinExistence type="predicted"/>
<keyword evidence="1" id="KW-0732">Signal</keyword>
<reference evidence="2 3" key="1">
    <citation type="submission" date="2023-12" db="EMBL/GenBank/DDBJ databases">
        <title>Genome sequencing and assembly of bacterial species from a model synthetic community.</title>
        <authorList>
            <person name="Hogle S.L."/>
        </authorList>
    </citation>
    <scope>NUCLEOTIDE SEQUENCE [LARGE SCALE GENOMIC DNA]</scope>
    <source>
        <strain evidence="2 3">HAMBI 2494</strain>
    </source>
</reference>
<accession>A0ABZ0WIT0</accession>
<feature type="signal peptide" evidence="1">
    <location>
        <begin position="1"/>
        <end position="21"/>
    </location>
</feature>
<evidence type="ECO:0000313" key="3">
    <source>
        <dbReference type="Proteomes" id="UP001325479"/>
    </source>
</evidence>
<feature type="chain" id="PRO_5045348538" description="Cell division protein FtsI" evidence="1">
    <location>
        <begin position="22"/>
        <end position="178"/>
    </location>
</feature>
<evidence type="ECO:0008006" key="4">
    <source>
        <dbReference type="Google" id="ProtNLM"/>
    </source>
</evidence>
<name>A0ABZ0WIT0_9BURK</name>